<protein>
    <submittedName>
        <fullName evidence="2">Uncharacterized protein</fullName>
    </submittedName>
</protein>
<evidence type="ECO:0000313" key="3">
    <source>
        <dbReference type="Proteomes" id="UP000061432"/>
    </source>
</evidence>
<evidence type="ECO:0000256" key="1">
    <source>
        <dbReference type="SAM" id="MobiDB-lite"/>
    </source>
</evidence>
<reference evidence="3" key="2">
    <citation type="submission" date="2015-01" db="EMBL/GenBank/DDBJ databases">
        <title>Complete genome sequence of Methylobacterium aquaticum strain 22A.</title>
        <authorList>
            <person name="Tani A."/>
            <person name="Ogura Y."/>
            <person name="Hayashi T."/>
        </authorList>
    </citation>
    <scope>NUCLEOTIDE SEQUENCE [LARGE SCALE GENOMIC DNA]</scope>
    <source>
        <strain evidence="3">MA-22A</strain>
    </source>
</reference>
<evidence type="ECO:0000313" key="2">
    <source>
        <dbReference type="EMBL" id="BAQ47032.1"/>
    </source>
</evidence>
<organism evidence="2 3">
    <name type="scientific">Methylobacterium aquaticum</name>
    <dbReference type="NCBI Taxonomy" id="270351"/>
    <lineage>
        <taxon>Bacteria</taxon>
        <taxon>Pseudomonadati</taxon>
        <taxon>Pseudomonadota</taxon>
        <taxon>Alphaproteobacteria</taxon>
        <taxon>Hyphomicrobiales</taxon>
        <taxon>Methylobacteriaceae</taxon>
        <taxon>Methylobacterium</taxon>
    </lineage>
</organism>
<name>A0A0C6FIY4_9HYPH</name>
<dbReference type="Proteomes" id="UP000061432">
    <property type="component" value="Chromosome"/>
</dbReference>
<dbReference type="STRING" id="270351.Maq22A_c19885"/>
<sequence length="89" mass="9233">MRLRAVASSVTDHSGTLAIGAEKAEADIGRDASGSPRVAEDRPAACGRQCPPRISAGCRAAPAPVNVSRKTDLPFRDRRCATSTPSPSC</sequence>
<dbReference type="AlphaFoldDB" id="A0A0C6FIY4"/>
<reference evidence="2 3" key="1">
    <citation type="journal article" date="2015" name="Genome Announc.">
        <title>Complete Genome Sequence of Methylobacterium aquaticum Strain 22A, Isolated from Racomitrium japonicum Moss.</title>
        <authorList>
            <person name="Tani A."/>
            <person name="Ogura Y."/>
            <person name="Hayashi T."/>
            <person name="Kimbara K."/>
        </authorList>
    </citation>
    <scope>NUCLEOTIDE SEQUENCE [LARGE SCALE GENOMIC DNA]</scope>
    <source>
        <strain evidence="2 3">MA-22A</strain>
    </source>
</reference>
<proteinExistence type="predicted"/>
<gene>
    <name evidence="2" type="ORF">Maq22A_c19885</name>
</gene>
<accession>A0A0C6FIY4</accession>
<dbReference type="KEGG" id="maqu:Maq22A_c19885"/>
<dbReference type="EMBL" id="AP014704">
    <property type="protein sequence ID" value="BAQ47032.1"/>
    <property type="molecule type" value="Genomic_DNA"/>
</dbReference>
<feature type="region of interest" description="Disordered" evidence="1">
    <location>
        <begin position="27"/>
        <end position="46"/>
    </location>
</feature>